<dbReference type="EMBL" id="KF119300">
    <property type="protein sequence ID" value="AIA86566.1"/>
    <property type="molecule type" value="Genomic_DNA"/>
</dbReference>
<feature type="region of interest" description="Disordered" evidence="1">
    <location>
        <begin position="1"/>
        <end position="31"/>
    </location>
</feature>
<dbReference type="AlphaFoldDB" id="A0A060C1E0"/>
<accession>A0A060C1E0</accession>
<feature type="non-terminal residue" evidence="2">
    <location>
        <position position="64"/>
    </location>
</feature>
<reference evidence="2" key="1">
    <citation type="journal article" date="2013" name="Environ. Microbiol.">
        <title>Seasonally variable intestinal metagenomes of the red palm weevil (Rhynchophorus ferrugineus).</title>
        <authorList>
            <person name="Jia S."/>
            <person name="Zhang X."/>
            <person name="Zhang G."/>
            <person name="Yin A."/>
            <person name="Zhang S."/>
            <person name="Li F."/>
            <person name="Wang L."/>
            <person name="Zhao D."/>
            <person name="Yun Q."/>
            <person name="Tala"/>
            <person name="Wang J."/>
            <person name="Sun G."/>
            <person name="Baabdullah M."/>
            <person name="Yu X."/>
            <person name="Hu S."/>
            <person name="Al-Mssallem I.S."/>
            <person name="Yu J."/>
        </authorList>
    </citation>
    <scope>NUCLEOTIDE SEQUENCE</scope>
</reference>
<proteinExistence type="predicted"/>
<sequence>MIGEKQMQNAHNPRDAASPNHQSPITNHGHQRIALVAGEASGDLLGAGLIERLRERFPDAQFAG</sequence>
<protein>
    <submittedName>
        <fullName evidence="2">CAZy families GT19 protein</fullName>
    </submittedName>
</protein>
<evidence type="ECO:0000313" key="2">
    <source>
        <dbReference type="EMBL" id="AIA86566.1"/>
    </source>
</evidence>
<feature type="compositionally biased region" description="Polar residues" evidence="1">
    <location>
        <begin position="1"/>
        <end position="11"/>
    </location>
</feature>
<feature type="compositionally biased region" description="Polar residues" evidence="1">
    <location>
        <begin position="19"/>
        <end position="28"/>
    </location>
</feature>
<name>A0A060C1E0_9XANT</name>
<evidence type="ECO:0000256" key="1">
    <source>
        <dbReference type="SAM" id="MobiDB-lite"/>
    </source>
</evidence>
<organism evidence="2">
    <name type="scientific">uncultured Xanthomonas sp</name>
    <dbReference type="NCBI Taxonomy" id="152831"/>
    <lineage>
        <taxon>Bacteria</taxon>
        <taxon>Pseudomonadati</taxon>
        <taxon>Pseudomonadota</taxon>
        <taxon>Gammaproteobacteria</taxon>
        <taxon>Lysobacterales</taxon>
        <taxon>Lysobacteraceae</taxon>
        <taxon>Xanthomonas</taxon>
        <taxon>environmental samples</taxon>
    </lineage>
</organism>